<dbReference type="Pfam" id="PF00430">
    <property type="entry name" value="ATP-synt_B"/>
    <property type="match status" value="1"/>
</dbReference>
<comment type="function">
    <text evidence="10">Component of the F(0) channel, it forms part of the peripheral stalk, linking F(1) to F(0). The b'-subunit is a diverged and duplicated form of b found in plants and photosynthetic bacteria.</text>
</comment>
<reference evidence="16 17" key="1">
    <citation type="submission" date="2018-01" db="EMBL/GenBank/DDBJ databases">
        <title>Metagenomic assembled genomes from two thermal pools in the Uzon Caldera, Kamchatka, Russia.</title>
        <authorList>
            <person name="Wilkins L."/>
            <person name="Ettinger C."/>
        </authorList>
    </citation>
    <scope>NUCLEOTIDE SEQUENCE [LARGE SCALE GENOMIC DNA]</scope>
    <source>
        <strain evidence="16">ZAV-05</strain>
    </source>
</reference>
<organism evidence="16 17">
    <name type="scientific">Calditerrivibrio nitroreducens</name>
    <dbReference type="NCBI Taxonomy" id="477976"/>
    <lineage>
        <taxon>Bacteria</taxon>
        <taxon>Pseudomonadati</taxon>
        <taxon>Deferribacterota</taxon>
        <taxon>Deferribacteres</taxon>
        <taxon>Deferribacterales</taxon>
        <taxon>Calditerrivibrionaceae</taxon>
    </lineage>
</organism>
<evidence type="ECO:0000256" key="13">
    <source>
        <dbReference type="RuleBase" id="RU003848"/>
    </source>
</evidence>
<dbReference type="EMBL" id="PNIN01000074">
    <property type="protein sequence ID" value="PMP69372.1"/>
    <property type="molecule type" value="Genomic_DNA"/>
</dbReference>
<comment type="subcellular location">
    <subcellularLocation>
        <location evidence="12">Cell membrane</location>
        <topology evidence="12">Single-pass membrane protein</topology>
    </subcellularLocation>
    <subcellularLocation>
        <location evidence="11">Endomembrane system</location>
        <topology evidence="11">Single-pass membrane protein</topology>
    </subcellularLocation>
</comment>
<dbReference type="GO" id="GO:0046933">
    <property type="term" value="F:proton-transporting ATP synthase activity, rotational mechanism"/>
    <property type="evidence" value="ECO:0007669"/>
    <property type="project" value="UniProtKB-UniRule"/>
</dbReference>
<dbReference type="InterPro" id="IPR002146">
    <property type="entry name" value="ATP_synth_b/b'su_bac/chlpt"/>
</dbReference>
<evidence type="ECO:0000256" key="10">
    <source>
        <dbReference type="ARBA" id="ARBA00025614"/>
    </source>
</evidence>
<name>A0A2J6WGA6_9BACT</name>
<evidence type="ECO:0000256" key="2">
    <source>
        <dbReference type="ARBA" id="ARBA00022547"/>
    </source>
</evidence>
<comment type="function">
    <text evidence="9 12">F(1)F(0) ATP synthase produces ATP from ADP in the presence of a proton or sodium gradient. F-type ATPases consist of two structural domains, F(1) containing the extramembraneous catalytic core and F(0) containing the membrane proton channel, linked together by a central stalk and a peripheral stalk. During catalysis, ATP synthesis in the catalytic domain of F(1) is coupled via a rotary mechanism of the central stalk subunits to proton translocation.</text>
</comment>
<evidence type="ECO:0000256" key="3">
    <source>
        <dbReference type="ARBA" id="ARBA00022692"/>
    </source>
</evidence>
<evidence type="ECO:0000256" key="12">
    <source>
        <dbReference type="HAMAP-Rule" id="MF_01398"/>
    </source>
</evidence>
<accession>A0A2J6WGA6</accession>
<dbReference type="HAMAP" id="MF_01398">
    <property type="entry name" value="ATP_synth_b_bprime"/>
    <property type="match status" value="1"/>
</dbReference>
<sequence length="186" mass="20927">MVKRLILILALILPSALFASEGHGEGGNLVMGFVWRVVVFVVFAFILYKLLKDPLLNSLDKRTDDIKNALDEAVKARDEAQQELNEYKSKLASMNKELEEMKEKAFKAAEAEKAKIIAEAENTVERLKEFSESLIASDLIRAKAELKSYAFSLAKKTAEEKLKSSFDMSKHEVVINNYIKKIGEVS</sequence>
<evidence type="ECO:0000256" key="6">
    <source>
        <dbReference type="ARBA" id="ARBA00023065"/>
    </source>
</evidence>
<protein>
    <recommendedName>
        <fullName evidence="12">ATP synthase subunit b</fullName>
    </recommendedName>
    <alternativeName>
        <fullName evidence="12">ATP synthase F(0) sector subunit b</fullName>
    </alternativeName>
    <alternativeName>
        <fullName evidence="12">ATPase subunit I</fullName>
    </alternativeName>
    <alternativeName>
        <fullName evidence="12">F-type ATPase subunit b</fullName>
        <shortName evidence="12">F-ATPase subunit b</shortName>
    </alternativeName>
</protein>
<keyword evidence="4 12" id="KW-0375">Hydrogen ion transport</keyword>
<evidence type="ECO:0000256" key="7">
    <source>
        <dbReference type="ARBA" id="ARBA00023136"/>
    </source>
</evidence>
<dbReference type="Proteomes" id="UP000242881">
    <property type="component" value="Unassembled WGS sequence"/>
</dbReference>
<evidence type="ECO:0000256" key="15">
    <source>
        <dbReference type="SAM" id="SignalP"/>
    </source>
</evidence>
<comment type="caution">
    <text evidence="16">The sequence shown here is derived from an EMBL/GenBank/DDBJ whole genome shotgun (WGS) entry which is preliminary data.</text>
</comment>
<feature type="coiled-coil region" evidence="14">
    <location>
        <begin position="59"/>
        <end position="126"/>
    </location>
</feature>
<keyword evidence="7 12" id="KW-0472">Membrane</keyword>
<evidence type="ECO:0000256" key="4">
    <source>
        <dbReference type="ARBA" id="ARBA00022781"/>
    </source>
</evidence>
<evidence type="ECO:0000256" key="14">
    <source>
        <dbReference type="SAM" id="Coils"/>
    </source>
</evidence>
<evidence type="ECO:0000256" key="11">
    <source>
        <dbReference type="ARBA" id="ARBA00037847"/>
    </source>
</evidence>
<dbReference type="PANTHER" id="PTHR34264:SF3">
    <property type="entry name" value="ATP SYNTHASE SUBUNIT B, CHLOROPLASTIC"/>
    <property type="match status" value="1"/>
</dbReference>
<dbReference type="AlphaFoldDB" id="A0A2J6WGA6"/>
<feature type="signal peptide" evidence="15">
    <location>
        <begin position="1"/>
        <end position="19"/>
    </location>
</feature>
<keyword evidence="1 12" id="KW-0813">Transport</keyword>
<dbReference type="GO" id="GO:0005886">
    <property type="term" value="C:plasma membrane"/>
    <property type="evidence" value="ECO:0007669"/>
    <property type="project" value="UniProtKB-SubCell"/>
</dbReference>
<comment type="similarity">
    <text evidence="12 13">Belongs to the ATPase B chain family.</text>
</comment>
<keyword evidence="5 12" id="KW-1133">Transmembrane helix</keyword>
<dbReference type="CDD" id="cd06503">
    <property type="entry name" value="ATP-synt_Fo_b"/>
    <property type="match status" value="1"/>
</dbReference>
<keyword evidence="14" id="KW-0175">Coiled coil</keyword>
<keyword evidence="15" id="KW-0732">Signal</keyword>
<gene>
    <name evidence="12" type="primary">atpF</name>
    <name evidence="16" type="ORF">C0187_07155</name>
</gene>
<proteinExistence type="inferred from homology"/>
<evidence type="ECO:0000313" key="17">
    <source>
        <dbReference type="Proteomes" id="UP000242881"/>
    </source>
</evidence>
<feature type="transmembrane region" description="Helical" evidence="12">
    <location>
        <begin position="29"/>
        <end position="51"/>
    </location>
</feature>
<keyword evidence="6 12" id="KW-0406">Ion transport</keyword>
<keyword evidence="2 12" id="KW-0138">CF(0)</keyword>
<feature type="chain" id="PRO_5014342319" description="ATP synthase subunit b" evidence="15">
    <location>
        <begin position="20"/>
        <end position="186"/>
    </location>
</feature>
<evidence type="ECO:0000313" key="16">
    <source>
        <dbReference type="EMBL" id="PMP69372.1"/>
    </source>
</evidence>
<evidence type="ECO:0000256" key="5">
    <source>
        <dbReference type="ARBA" id="ARBA00022989"/>
    </source>
</evidence>
<evidence type="ECO:0000256" key="8">
    <source>
        <dbReference type="ARBA" id="ARBA00023310"/>
    </source>
</evidence>
<keyword evidence="12" id="KW-1003">Cell membrane</keyword>
<keyword evidence="3 12" id="KW-0812">Transmembrane</keyword>
<comment type="subunit">
    <text evidence="12">F-type ATPases have 2 components, F(1) - the catalytic core - and F(0) - the membrane proton channel. F(1) has five subunits: alpha(3), beta(3), gamma(1), delta(1), epsilon(1). F(0) has three main subunits: a(1), b(2) and c(10-14). The alpha and beta chains form an alternating ring which encloses part of the gamma chain. F(1) is attached to F(0) by a central stalk formed by the gamma and epsilon chains, while a peripheral stalk is formed by the delta and b chains.</text>
</comment>
<evidence type="ECO:0000256" key="1">
    <source>
        <dbReference type="ARBA" id="ARBA00022448"/>
    </source>
</evidence>
<evidence type="ECO:0000256" key="9">
    <source>
        <dbReference type="ARBA" id="ARBA00025198"/>
    </source>
</evidence>
<keyword evidence="8 12" id="KW-0066">ATP synthesis</keyword>
<dbReference type="GO" id="GO:0012505">
    <property type="term" value="C:endomembrane system"/>
    <property type="evidence" value="ECO:0007669"/>
    <property type="project" value="UniProtKB-SubCell"/>
</dbReference>
<dbReference type="PANTHER" id="PTHR34264">
    <property type="entry name" value="ATP SYNTHASE SUBUNIT B, CHLOROPLASTIC"/>
    <property type="match status" value="1"/>
</dbReference>
<dbReference type="GO" id="GO:0045259">
    <property type="term" value="C:proton-transporting ATP synthase complex"/>
    <property type="evidence" value="ECO:0007669"/>
    <property type="project" value="UniProtKB-KW"/>
</dbReference>